<dbReference type="RefSeq" id="WP_118363712.1">
    <property type="nucleotide sequence ID" value="NZ_JADNCV010000009.1"/>
</dbReference>
<reference evidence="2 3" key="2">
    <citation type="journal article" date="2019" name="Science, e1252229">
        <title>Invertible promoters mediate bacterial phase variation, antibiotic resistance, and host adaptation in the gut.</title>
        <authorList>
            <person name="Jiang X."/>
            <person name="Hall A.B."/>
            <person name="Arthur T.D."/>
            <person name="Plichta D.R."/>
            <person name="Covington C.T."/>
            <person name="Poyet M."/>
            <person name="Crothers J."/>
            <person name="Moses P.L."/>
            <person name="Tolonen A.C."/>
            <person name="Vlamakis H."/>
            <person name="Alm E.J."/>
            <person name="Xavier R.J."/>
        </authorList>
    </citation>
    <scope>NUCLEOTIDE SEQUENCE [LARGE SCALE GENOMIC DNA]</scope>
    <source>
        <strain evidence="2">Bj_0095</strain>
        <strain evidence="3">bj_0095</strain>
    </source>
</reference>
<evidence type="ECO:0000313" key="2">
    <source>
        <dbReference type="EMBL" id="RYT68377.1"/>
    </source>
</evidence>
<proteinExistence type="predicted"/>
<comment type="caution">
    <text evidence="2">The sequence shown here is derived from an EMBL/GenBank/DDBJ whole genome shotgun (WGS) entry which is preliminary data.</text>
</comment>
<evidence type="ECO:0000313" key="1">
    <source>
        <dbReference type="EMBL" id="KAA5268807.1"/>
    </source>
</evidence>
<dbReference type="Proteomes" id="UP000291917">
    <property type="component" value="Unassembled WGS sequence"/>
</dbReference>
<organism evidence="2 3">
    <name type="scientific">Bacteroides eggerthii</name>
    <dbReference type="NCBI Taxonomy" id="28111"/>
    <lineage>
        <taxon>Bacteria</taxon>
        <taxon>Pseudomonadati</taxon>
        <taxon>Bacteroidota</taxon>
        <taxon>Bacteroidia</taxon>
        <taxon>Bacteroidales</taxon>
        <taxon>Bacteroidaceae</taxon>
        <taxon>Bacteroides</taxon>
    </lineage>
</organism>
<protein>
    <submittedName>
        <fullName evidence="2">Uncharacterized protein</fullName>
    </submittedName>
</protein>
<dbReference type="EMBL" id="RCXL01000043">
    <property type="protein sequence ID" value="RYT68377.1"/>
    <property type="molecule type" value="Genomic_DNA"/>
</dbReference>
<dbReference type="Proteomes" id="UP000335496">
    <property type="component" value="Unassembled WGS sequence"/>
</dbReference>
<keyword evidence="4" id="KW-1185">Reference proteome</keyword>
<accession>A0A4Q5GJA4</accession>
<gene>
    <name evidence="2" type="ORF">EAJ03_18345</name>
    <name evidence="1" type="ORF">F2Z23_18440</name>
</gene>
<dbReference type="EMBL" id="VVZX01000039">
    <property type="protein sequence ID" value="KAA5268807.1"/>
    <property type="molecule type" value="Genomic_DNA"/>
</dbReference>
<evidence type="ECO:0000313" key="4">
    <source>
        <dbReference type="Proteomes" id="UP000335496"/>
    </source>
</evidence>
<name>A0A4Q5GJA4_9BACE</name>
<evidence type="ECO:0000313" key="3">
    <source>
        <dbReference type="Proteomes" id="UP000291917"/>
    </source>
</evidence>
<sequence>MLNKIYAHLTAKDRSLKVMSAFKEKLGDGIFDMGGQTEMENNEQVPIPTVPVRPKQKTDAFNYVFAGELLLKLSTLRNKGIDITKTA</sequence>
<reference evidence="1 4" key="1">
    <citation type="journal article" date="2019" name="Nat. Med.">
        <title>A library of human gut bacterial isolates paired with longitudinal multiomics data enables mechanistic microbiome research.</title>
        <authorList>
            <person name="Poyet M."/>
            <person name="Groussin M."/>
            <person name="Gibbons S.M."/>
            <person name="Avila-Pacheco J."/>
            <person name="Jiang X."/>
            <person name="Kearney S.M."/>
            <person name="Perrotta A.R."/>
            <person name="Berdy B."/>
            <person name="Zhao S."/>
            <person name="Lieberman T.D."/>
            <person name="Swanson P.K."/>
            <person name="Smith M."/>
            <person name="Roesemann S."/>
            <person name="Alexander J.E."/>
            <person name="Rich S.A."/>
            <person name="Livny J."/>
            <person name="Vlamakis H."/>
            <person name="Clish C."/>
            <person name="Bullock K."/>
            <person name="Deik A."/>
            <person name="Scott J."/>
            <person name="Pierce K.A."/>
            <person name="Xavier R.J."/>
            <person name="Alm E.J."/>
        </authorList>
    </citation>
    <scope>NUCLEOTIDE SEQUENCE [LARGE SCALE GENOMIC DNA]</scope>
    <source>
        <strain evidence="1 4">BIOML-A1</strain>
    </source>
</reference>
<dbReference type="AlphaFoldDB" id="A0A4Q5GJA4"/>